<evidence type="ECO:0000259" key="2">
    <source>
        <dbReference type="Pfam" id="PF02525"/>
    </source>
</evidence>
<dbReference type="InterPro" id="IPR003680">
    <property type="entry name" value="Flavodoxin_fold"/>
</dbReference>
<organism evidence="3 4">
    <name type="scientific">Agrilactobacillus yilanensis</name>
    <dbReference type="NCBI Taxonomy" id="2485997"/>
    <lineage>
        <taxon>Bacteria</taxon>
        <taxon>Bacillati</taxon>
        <taxon>Bacillota</taxon>
        <taxon>Bacilli</taxon>
        <taxon>Lactobacillales</taxon>
        <taxon>Lactobacillaceae</taxon>
        <taxon>Agrilactobacillus</taxon>
    </lineage>
</organism>
<keyword evidence="1 3" id="KW-0560">Oxidoreductase</keyword>
<dbReference type="PANTHER" id="PTHR47307">
    <property type="entry name" value="GLUTATHIONE-REGULATED POTASSIUM-EFFLUX SYSTEM ANCILLARY PROTEIN KEFG"/>
    <property type="match status" value="1"/>
</dbReference>
<comment type="caution">
    <text evidence="3">The sequence shown here is derived from an EMBL/GenBank/DDBJ whole genome shotgun (WGS) entry which is preliminary data.</text>
</comment>
<dbReference type="Gene3D" id="3.40.50.360">
    <property type="match status" value="1"/>
</dbReference>
<accession>A0ABW4J8P9</accession>
<dbReference type="SUPFAM" id="SSF52218">
    <property type="entry name" value="Flavoproteins"/>
    <property type="match status" value="1"/>
</dbReference>
<dbReference type="InterPro" id="IPR046980">
    <property type="entry name" value="KefG/KefF"/>
</dbReference>
<feature type="domain" description="Flavodoxin-like fold" evidence="2">
    <location>
        <begin position="1"/>
        <end position="166"/>
    </location>
</feature>
<dbReference type="Pfam" id="PF02525">
    <property type="entry name" value="Flavodoxin_2"/>
    <property type="match status" value="1"/>
</dbReference>
<keyword evidence="4" id="KW-1185">Reference proteome</keyword>
<dbReference type="RefSeq" id="WP_164507090.1">
    <property type="nucleotide sequence ID" value="NZ_JBHTOP010000022.1"/>
</dbReference>
<evidence type="ECO:0000313" key="4">
    <source>
        <dbReference type="Proteomes" id="UP001597267"/>
    </source>
</evidence>
<protein>
    <submittedName>
        <fullName evidence="3">NAD(P)H-dependent oxidoreductase</fullName>
        <ecNumber evidence="3">1.-.-.-</ecNumber>
    </submittedName>
</protein>
<gene>
    <name evidence="3" type="ORF">ACFQ5M_07570</name>
</gene>
<dbReference type="InterPro" id="IPR029039">
    <property type="entry name" value="Flavoprotein-like_sf"/>
</dbReference>
<sequence>MKTLVIVAHPDFDGSPTQNFLKASGQLMPDVTYHVLDQLYPDYQIDVAKERAILAAHTQIIFQFPLYWYSAPTALKAWLDQVLQTKDEERLPNYTGKTLGLVVATGTAEKQFDPGGSEQFTLAEILRPYQALAHKLQMTYRTPLIISQFSYLTEIQKQRLLIQYQQYLTMTATNFTAQTDWFVQRLVQLQQKKPDQPQLAAILATITANQEQLADLKATLALMKGEISDGSN</sequence>
<proteinExistence type="predicted"/>
<name>A0ABW4J8P9_9LACO</name>
<dbReference type="PANTHER" id="PTHR47307:SF1">
    <property type="entry name" value="GLUTATHIONE-REGULATED POTASSIUM-EFFLUX SYSTEM ANCILLARY PROTEIN KEFG"/>
    <property type="match status" value="1"/>
</dbReference>
<dbReference type="Proteomes" id="UP001597267">
    <property type="component" value="Unassembled WGS sequence"/>
</dbReference>
<dbReference type="EMBL" id="JBHTOP010000022">
    <property type="protein sequence ID" value="MFD1671948.1"/>
    <property type="molecule type" value="Genomic_DNA"/>
</dbReference>
<dbReference type="GO" id="GO:0016491">
    <property type="term" value="F:oxidoreductase activity"/>
    <property type="evidence" value="ECO:0007669"/>
    <property type="project" value="UniProtKB-KW"/>
</dbReference>
<evidence type="ECO:0000256" key="1">
    <source>
        <dbReference type="ARBA" id="ARBA00023002"/>
    </source>
</evidence>
<evidence type="ECO:0000313" key="3">
    <source>
        <dbReference type="EMBL" id="MFD1671948.1"/>
    </source>
</evidence>
<reference evidence="4" key="1">
    <citation type="journal article" date="2019" name="Int. J. Syst. Evol. Microbiol.">
        <title>The Global Catalogue of Microorganisms (GCM) 10K type strain sequencing project: providing services to taxonomists for standard genome sequencing and annotation.</title>
        <authorList>
            <consortium name="The Broad Institute Genomics Platform"/>
            <consortium name="The Broad Institute Genome Sequencing Center for Infectious Disease"/>
            <person name="Wu L."/>
            <person name="Ma J."/>
        </authorList>
    </citation>
    <scope>NUCLEOTIDE SEQUENCE [LARGE SCALE GENOMIC DNA]</scope>
    <source>
        <strain evidence="4">CCM 8896</strain>
    </source>
</reference>
<dbReference type="EC" id="1.-.-.-" evidence="3"/>